<evidence type="ECO:0000259" key="4">
    <source>
        <dbReference type="Pfam" id="PF07687"/>
    </source>
</evidence>
<feature type="domain" description="Peptidase M20 dimerisation" evidence="4">
    <location>
        <begin position="205"/>
        <end position="296"/>
    </location>
</feature>
<gene>
    <name evidence="6" type="primary">PM20D2</name>
</gene>
<evidence type="ECO:0000313" key="6">
    <source>
        <dbReference type="RefSeq" id="XP_030884420.1"/>
    </source>
</evidence>
<dbReference type="GeneID" id="102732570"/>
<comment type="function">
    <text evidence="2">Catalyzes the peptide bond hydrolysis in dipeptides having basic amino acids lysine, ornithine or arginine at C-terminus.</text>
</comment>
<dbReference type="FunFam" id="3.30.70.360:FF:000004">
    <property type="entry name" value="Peptidase M20 domain-containing protein 2"/>
    <property type="match status" value="1"/>
</dbReference>
<accession>A0A7F8QTI5</accession>
<dbReference type="InterPro" id="IPR052030">
    <property type="entry name" value="Peptidase_M20/M20A_hydrolases"/>
</dbReference>
<dbReference type="InterPro" id="IPR017144">
    <property type="entry name" value="Xaa-Arg_dipeptidase"/>
</dbReference>
<dbReference type="SUPFAM" id="SSF55031">
    <property type="entry name" value="Bacterial exopeptidase dimerisation domain"/>
    <property type="match status" value="1"/>
</dbReference>
<name>A0A7F8QTI5_LEPWE</name>
<dbReference type="InterPro" id="IPR036264">
    <property type="entry name" value="Bact_exopeptidase_dim_dom"/>
</dbReference>
<dbReference type="Gene3D" id="3.30.70.360">
    <property type="match status" value="1"/>
</dbReference>
<feature type="region of interest" description="Disordered" evidence="3">
    <location>
        <begin position="148"/>
        <end position="194"/>
    </location>
</feature>
<dbReference type="PANTHER" id="PTHR30575">
    <property type="entry name" value="PEPTIDASE M20"/>
    <property type="match status" value="1"/>
</dbReference>
<dbReference type="KEGG" id="lww:102732570"/>
<dbReference type="Pfam" id="PF07687">
    <property type="entry name" value="M20_dimer"/>
    <property type="match status" value="1"/>
</dbReference>
<dbReference type="CTD" id="135293"/>
<dbReference type="AlphaFoldDB" id="A0A7F8QTI5"/>
<sequence>MRPGEERPVEGGACAGVSELELLKLRAAERIDKAAERLGALSRAIWSEPELAYEEHRAHGVMTRFFECEPPAASWSVQPHYHLATAFRAEWGPPGVGAAPRPLQLGFLCEYDALPGIGHACGHNLIAEVGAAAALGVKGALESLPGPPPPVKVRWGPGSGLPSPAQAGRDPGIAGPGASRASPLPSGSRPRLCQKTEPLDKSLVTVKYYGKASHAAAYPWEGVNALDAAVLAYNNLSVLRQQMKPTWRVHGIIKSGGVKPNIIPSYSELIYYFRAPSMKELPVLTKKAEDCFRAAALATGCTVEIKGGAHDYYNVLPNKSLWKAYIENGKKLGIEFISEDAMLNGSSGSTDFGNVTFVVPGIHPYFYIGSDALNHTEQYTEAAGSQEAQFYTLRTAKALAMTALDVIFKPELLQRIKEDFKLKLQEEFLNTVE</sequence>
<evidence type="ECO:0000256" key="1">
    <source>
        <dbReference type="ARBA" id="ARBA00006247"/>
    </source>
</evidence>
<dbReference type="GO" id="GO:0004180">
    <property type="term" value="F:carboxypeptidase activity"/>
    <property type="evidence" value="ECO:0007669"/>
    <property type="project" value="UniProtKB-KW"/>
</dbReference>
<evidence type="ECO:0000313" key="5">
    <source>
        <dbReference type="Proteomes" id="UP000245341"/>
    </source>
</evidence>
<dbReference type="RefSeq" id="XP_030884420.1">
    <property type="nucleotide sequence ID" value="XM_031028560.1"/>
</dbReference>
<dbReference type="OrthoDB" id="6119954at2759"/>
<dbReference type="CDD" id="cd05672">
    <property type="entry name" value="M20_ACY1L2-like"/>
    <property type="match status" value="1"/>
</dbReference>
<evidence type="ECO:0000256" key="3">
    <source>
        <dbReference type="SAM" id="MobiDB-lite"/>
    </source>
</evidence>
<dbReference type="InterPro" id="IPR011650">
    <property type="entry name" value="Peptidase_M20_dimer"/>
</dbReference>
<dbReference type="Proteomes" id="UP000245341">
    <property type="component" value="Unplaced"/>
</dbReference>
<proteinExistence type="inferred from homology"/>
<dbReference type="Gene3D" id="3.40.630.10">
    <property type="entry name" value="Zn peptidases"/>
    <property type="match status" value="1"/>
</dbReference>
<keyword evidence="2" id="KW-0378">Hydrolase</keyword>
<reference evidence="6" key="1">
    <citation type="submission" date="2025-08" db="UniProtKB">
        <authorList>
            <consortium name="RefSeq"/>
        </authorList>
    </citation>
    <scope>IDENTIFICATION</scope>
    <source>
        <tissue evidence="6">Liver</tissue>
    </source>
</reference>
<dbReference type="PANTHER" id="PTHR30575:SF0">
    <property type="entry name" value="XAA-ARG DIPEPTIDASE"/>
    <property type="match status" value="1"/>
</dbReference>
<protein>
    <recommendedName>
        <fullName evidence="2">Xaa-Arg dipeptidase</fullName>
    </recommendedName>
</protein>
<comment type="similarity">
    <text evidence="1 2">Belongs to the peptidase M20A family.</text>
</comment>
<dbReference type="GO" id="GO:0016805">
    <property type="term" value="F:dipeptidase activity"/>
    <property type="evidence" value="ECO:0007669"/>
    <property type="project" value="InterPro"/>
</dbReference>
<dbReference type="GO" id="GO:0006508">
    <property type="term" value="P:proteolysis"/>
    <property type="evidence" value="ECO:0007669"/>
    <property type="project" value="UniProtKB-KW"/>
</dbReference>
<dbReference type="SUPFAM" id="SSF53187">
    <property type="entry name" value="Zn-dependent exopeptidases"/>
    <property type="match status" value="1"/>
</dbReference>
<keyword evidence="2" id="KW-0121">Carboxypeptidase</keyword>
<organism evidence="5 6">
    <name type="scientific">Leptonychotes weddellii</name>
    <name type="common">Weddell seal</name>
    <name type="synonym">Otaria weddellii</name>
    <dbReference type="NCBI Taxonomy" id="9713"/>
    <lineage>
        <taxon>Eukaryota</taxon>
        <taxon>Metazoa</taxon>
        <taxon>Chordata</taxon>
        <taxon>Craniata</taxon>
        <taxon>Vertebrata</taxon>
        <taxon>Euteleostomi</taxon>
        <taxon>Mammalia</taxon>
        <taxon>Eutheria</taxon>
        <taxon>Laurasiatheria</taxon>
        <taxon>Carnivora</taxon>
        <taxon>Caniformia</taxon>
        <taxon>Pinnipedia</taxon>
        <taxon>Phocidae</taxon>
        <taxon>Monachinae</taxon>
        <taxon>Lobodontini</taxon>
        <taxon>Leptonychotes</taxon>
    </lineage>
</organism>
<keyword evidence="5" id="KW-1185">Reference proteome</keyword>
<dbReference type="PIRSF" id="PIRSF037226">
    <property type="entry name" value="Amidohydrolase_ACY1L2_prd"/>
    <property type="match status" value="1"/>
</dbReference>
<keyword evidence="2" id="KW-0645">Protease</keyword>
<evidence type="ECO:0000256" key="2">
    <source>
        <dbReference type="PIRNR" id="PIRNR037226"/>
    </source>
</evidence>